<reference evidence="3" key="1">
    <citation type="journal article" date="2013" name="Nature">
        <title>Draft genome of the wheat A-genome progenitor Triticum urartu.</title>
        <authorList>
            <person name="Ling H.Q."/>
            <person name="Zhao S."/>
            <person name="Liu D."/>
            <person name="Wang J."/>
            <person name="Sun H."/>
            <person name="Zhang C."/>
            <person name="Fan H."/>
            <person name="Li D."/>
            <person name="Dong L."/>
            <person name="Tao Y."/>
            <person name="Gao C."/>
            <person name="Wu H."/>
            <person name="Li Y."/>
            <person name="Cui Y."/>
            <person name="Guo X."/>
            <person name="Zheng S."/>
            <person name="Wang B."/>
            <person name="Yu K."/>
            <person name="Liang Q."/>
            <person name="Yang W."/>
            <person name="Lou X."/>
            <person name="Chen J."/>
            <person name="Feng M."/>
            <person name="Jian J."/>
            <person name="Zhang X."/>
            <person name="Luo G."/>
            <person name="Jiang Y."/>
            <person name="Liu J."/>
            <person name="Wang Z."/>
            <person name="Sha Y."/>
            <person name="Zhang B."/>
            <person name="Wu H."/>
            <person name="Tang D."/>
            <person name="Shen Q."/>
            <person name="Xue P."/>
            <person name="Zou S."/>
            <person name="Wang X."/>
            <person name="Liu X."/>
            <person name="Wang F."/>
            <person name="Yang Y."/>
            <person name="An X."/>
            <person name="Dong Z."/>
            <person name="Zhang K."/>
            <person name="Zhang X."/>
            <person name="Luo M.C."/>
            <person name="Dvorak J."/>
            <person name="Tong Y."/>
            <person name="Wang J."/>
            <person name="Yang H."/>
            <person name="Li Z."/>
            <person name="Wang D."/>
            <person name="Zhang A."/>
            <person name="Wang J."/>
        </authorList>
    </citation>
    <scope>NUCLEOTIDE SEQUENCE</scope>
    <source>
        <strain evidence="3">cv. G1812</strain>
    </source>
</reference>
<reference evidence="2" key="3">
    <citation type="submission" date="2022-06" db="UniProtKB">
        <authorList>
            <consortium name="EnsemblPlants"/>
        </authorList>
    </citation>
    <scope>IDENTIFICATION</scope>
</reference>
<sequence length="76" mass="7927">VRRRHHPSSTHCRLHRGRGAPRRGSPSRDGAVGERHVGVGADMGEGGGPVVRGGEAYADRVSPLRRGVPASDGEGP</sequence>
<proteinExistence type="predicted"/>
<feature type="region of interest" description="Disordered" evidence="1">
    <location>
        <begin position="1"/>
        <end position="76"/>
    </location>
</feature>
<feature type="compositionally biased region" description="Gly residues" evidence="1">
    <location>
        <begin position="41"/>
        <end position="51"/>
    </location>
</feature>
<protein>
    <submittedName>
        <fullName evidence="2">Uncharacterized protein</fullName>
    </submittedName>
</protein>
<dbReference type="EnsemblPlants" id="TuG1812G0100001435.01.T05">
    <property type="protein sequence ID" value="TuG1812G0100001435.01.T05.cds267396"/>
    <property type="gene ID" value="TuG1812G0100001435.01"/>
</dbReference>
<name>A0A8R7P2K8_TRIUA</name>
<dbReference type="AlphaFoldDB" id="A0A8R7P2K8"/>
<reference evidence="2" key="2">
    <citation type="submission" date="2018-03" db="EMBL/GenBank/DDBJ databases">
        <title>The Triticum urartu genome reveals the dynamic nature of wheat genome evolution.</title>
        <authorList>
            <person name="Ling H."/>
            <person name="Ma B."/>
            <person name="Shi X."/>
            <person name="Liu H."/>
            <person name="Dong L."/>
            <person name="Sun H."/>
            <person name="Cao Y."/>
            <person name="Gao Q."/>
            <person name="Zheng S."/>
            <person name="Li Y."/>
            <person name="Yu Y."/>
            <person name="Du H."/>
            <person name="Qi M."/>
            <person name="Li Y."/>
            <person name="Yu H."/>
            <person name="Cui Y."/>
            <person name="Wang N."/>
            <person name="Chen C."/>
            <person name="Wu H."/>
            <person name="Zhao Y."/>
            <person name="Zhang J."/>
            <person name="Li Y."/>
            <person name="Zhou W."/>
            <person name="Zhang B."/>
            <person name="Hu W."/>
            <person name="Eijk M."/>
            <person name="Tang J."/>
            <person name="Witsenboer H."/>
            <person name="Zhao S."/>
            <person name="Li Z."/>
            <person name="Zhang A."/>
            <person name="Wang D."/>
            <person name="Liang C."/>
        </authorList>
    </citation>
    <scope>NUCLEOTIDE SEQUENCE [LARGE SCALE GENOMIC DNA]</scope>
    <source>
        <strain evidence="2">cv. G1812</strain>
    </source>
</reference>
<evidence type="ECO:0000313" key="2">
    <source>
        <dbReference type="EnsemblPlants" id="TuG1812G0100001435.01.T05.cds267396"/>
    </source>
</evidence>
<dbReference type="Gramene" id="TuG1812G0100001435.01.T05">
    <property type="protein sequence ID" value="TuG1812G0100001435.01.T05.cds267396"/>
    <property type="gene ID" value="TuG1812G0100001435.01"/>
</dbReference>
<dbReference type="Proteomes" id="UP000015106">
    <property type="component" value="Chromosome 1"/>
</dbReference>
<evidence type="ECO:0000313" key="3">
    <source>
        <dbReference type="Proteomes" id="UP000015106"/>
    </source>
</evidence>
<organism evidence="2 3">
    <name type="scientific">Triticum urartu</name>
    <name type="common">Red wild einkorn</name>
    <name type="synonym">Crithodium urartu</name>
    <dbReference type="NCBI Taxonomy" id="4572"/>
    <lineage>
        <taxon>Eukaryota</taxon>
        <taxon>Viridiplantae</taxon>
        <taxon>Streptophyta</taxon>
        <taxon>Embryophyta</taxon>
        <taxon>Tracheophyta</taxon>
        <taxon>Spermatophyta</taxon>
        <taxon>Magnoliopsida</taxon>
        <taxon>Liliopsida</taxon>
        <taxon>Poales</taxon>
        <taxon>Poaceae</taxon>
        <taxon>BOP clade</taxon>
        <taxon>Pooideae</taxon>
        <taxon>Triticodae</taxon>
        <taxon>Triticeae</taxon>
        <taxon>Triticinae</taxon>
        <taxon>Triticum</taxon>
    </lineage>
</organism>
<accession>A0A8R7P2K8</accession>
<keyword evidence="3" id="KW-1185">Reference proteome</keyword>
<evidence type="ECO:0000256" key="1">
    <source>
        <dbReference type="SAM" id="MobiDB-lite"/>
    </source>
</evidence>
<feature type="compositionally biased region" description="Basic residues" evidence="1">
    <location>
        <begin position="1"/>
        <end position="21"/>
    </location>
</feature>